<dbReference type="EMBL" id="NBNE01002357">
    <property type="protein sequence ID" value="OWZ10722.1"/>
    <property type="molecule type" value="Genomic_DNA"/>
</dbReference>
<feature type="region of interest" description="Disordered" evidence="1">
    <location>
        <begin position="133"/>
        <end position="171"/>
    </location>
</feature>
<evidence type="ECO:0000256" key="1">
    <source>
        <dbReference type="SAM" id="MobiDB-lite"/>
    </source>
</evidence>
<dbReference type="STRING" id="4795.A0A225VZG2"/>
<organism evidence="2 3">
    <name type="scientific">Phytophthora megakarya</name>
    <dbReference type="NCBI Taxonomy" id="4795"/>
    <lineage>
        <taxon>Eukaryota</taxon>
        <taxon>Sar</taxon>
        <taxon>Stramenopiles</taxon>
        <taxon>Oomycota</taxon>
        <taxon>Peronosporomycetes</taxon>
        <taxon>Peronosporales</taxon>
        <taxon>Peronosporaceae</taxon>
        <taxon>Phytophthora</taxon>
    </lineage>
</organism>
<gene>
    <name evidence="2" type="ORF">PHMEG_00016378</name>
</gene>
<evidence type="ECO:0000313" key="2">
    <source>
        <dbReference type="EMBL" id="OWZ10722.1"/>
    </source>
</evidence>
<dbReference type="Proteomes" id="UP000198211">
    <property type="component" value="Unassembled WGS sequence"/>
</dbReference>
<reference evidence="3" key="1">
    <citation type="submission" date="2017-03" db="EMBL/GenBank/DDBJ databases">
        <title>Phytopthora megakarya and P. palmivora, two closely related causual agents of cacao black pod achieved similar genome size and gene model numbers by different mechanisms.</title>
        <authorList>
            <person name="Ali S."/>
            <person name="Shao J."/>
            <person name="Larry D.J."/>
            <person name="Kronmiller B."/>
            <person name="Shen D."/>
            <person name="Strem M.D."/>
            <person name="Melnick R.L."/>
            <person name="Guiltinan M.J."/>
            <person name="Tyler B.M."/>
            <person name="Meinhardt L.W."/>
            <person name="Bailey B.A."/>
        </authorList>
    </citation>
    <scope>NUCLEOTIDE SEQUENCE [LARGE SCALE GENOMIC DNA]</scope>
    <source>
        <strain evidence="3">zdho120</strain>
    </source>
</reference>
<sequence>MGRGKKWSGVEDQALAAAYVALTSGGLKTGITFWERVRERFKDTRSIRALQNRWVLVSEEVKEFARLCVDLDEQEDEEKTLETAMDVFQARKGRMFEFLSCWRILRFCPKFGGTEEDRDREVATLVELEVESPAAEELAPMPPPVDTKKENLARPATGESSKPSVEDELPSPFAQQQLTSELRRKNDLQEDELAVKLFGETPESDDSQRFFNLLKRKKLLLLEQEVDELEQAQHMRRQRTI</sequence>
<protein>
    <submittedName>
        <fullName evidence="2">NAM-like protein</fullName>
    </submittedName>
</protein>
<accession>A0A225VZG2</accession>
<dbReference type="AlphaFoldDB" id="A0A225VZG2"/>
<keyword evidence="3" id="KW-1185">Reference proteome</keyword>
<name>A0A225VZG2_9STRA</name>
<proteinExistence type="predicted"/>
<dbReference type="OrthoDB" id="129279at2759"/>
<dbReference type="PANTHER" id="PTHR45125:SF3">
    <property type="entry name" value="NO-APICAL-MERISTEM-ASSOCIATED CARBOXY-TERMINAL DOMAIN PROTEIN"/>
    <property type="match status" value="1"/>
</dbReference>
<dbReference type="PANTHER" id="PTHR45125">
    <property type="entry name" value="F21J9.4-RELATED"/>
    <property type="match status" value="1"/>
</dbReference>
<comment type="caution">
    <text evidence="2">The sequence shown here is derived from an EMBL/GenBank/DDBJ whole genome shotgun (WGS) entry which is preliminary data.</text>
</comment>
<evidence type="ECO:0000313" key="3">
    <source>
        <dbReference type="Proteomes" id="UP000198211"/>
    </source>
</evidence>